<gene>
    <name evidence="2" type="ORF">FHS18_004144</name>
</gene>
<keyword evidence="3" id="KW-1185">Reference proteome</keyword>
<proteinExistence type="predicted"/>
<reference evidence="2 3" key="1">
    <citation type="submission" date="2020-08" db="EMBL/GenBank/DDBJ databases">
        <title>Genomic Encyclopedia of Type Strains, Phase III (KMG-III): the genomes of soil and plant-associated and newly described type strains.</title>
        <authorList>
            <person name="Whitman W."/>
        </authorList>
    </citation>
    <scope>NUCLEOTIDE SEQUENCE [LARGE SCALE GENOMIC DNA]</scope>
    <source>
        <strain evidence="2 3">CECT 5862</strain>
    </source>
</reference>
<protein>
    <submittedName>
        <fullName evidence="2">Uncharacterized protein YoaH (UPF0181 family)</fullName>
    </submittedName>
</protein>
<evidence type="ECO:0000313" key="3">
    <source>
        <dbReference type="Proteomes" id="UP000570361"/>
    </source>
</evidence>
<dbReference type="EMBL" id="JACHXK010000010">
    <property type="protein sequence ID" value="MBB3112066.1"/>
    <property type="molecule type" value="Genomic_DNA"/>
</dbReference>
<dbReference type="RefSeq" id="WP_183601982.1">
    <property type="nucleotide sequence ID" value="NZ_JACHXK010000010.1"/>
</dbReference>
<accession>A0A7W5B1B3</accession>
<name>A0A7W5B1B3_9BACL</name>
<organism evidence="2 3">
    <name type="scientific">Paenibacillus phyllosphaerae</name>
    <dbReference type="NCBI Taxonomy" id="274593"/>
    <lineage>
        <taxon>Bacteria</taxon>
        <taxon>Bacillati</taxon>
        <taxon>Bacillota</taxon>
        <taxon>Bacilli</taxon>
        <taxon>Bacillales</taxon>
        <taxon>Paenibacillaceae</taxon>
        <taxon>Paenibacillus</taxon>
    </lineage>
</organism>
<evidence type="ECO:0000259" key="1">
    <source>
        <dbReference type="Pfam" id="PF11181"/>
    </source>
</evidence>
<evidence type="ECO:0000313" key="2">
    <source>
        <dbReference type="EMBL" id="MBB3112066.1"/>
    </source>
</evidence>
<sequence>MAYEIGIFHTEQQAINAVQALEAEGFSNHAIKVFAKDREHSHRVEAETDVHADELNEITAARDQAGEDGDGLIGIVGPGAGVVAGTYLAGTPSAVGAAPYYGAPAIGGSAVFGDDDSPMESALRDLGITGDAATTCRDAIAEGAIIVAADIGNASGNDGPNLTAAGSAEAVFRRIGASAVL</sequence>
<feature type="domain" description="General stress protein 17M-like" evidence="1">
    <location>
        <begin position="4"/>
        <end position="51"/>
    </location>
</feature>
<dbReference type="InterPro" id="IPR025889">
    <property type="entry name" value="GSP17M-like_dom"/>
</dbReference>
<comment type="caution">
    <text evidence="2">The sequence shown here is derived from an EMBL/GenBank/DDBJ whole genome shotgun (WGS) entry which is preliminary data.</text>
</comment>
<dbReference type="Pfam" id="PF11181">
    <property type="entry name" value="YflT"/>
    <property type="match status" value="1"/>
</dbReference>
<dbReference type="Proteomes" id="UP000570361">
    <property type="component" value="Unassembled WGS sequence"/>
</dbReference>
<dbReference type="AlphaFoldDB" id="A0A7W5B1B3"/>